<feature type="transmembrane region" description="Helical" evidence="7">
    <location>
        <begin position="105"/>
        <end position="125"/>
    </location>
</feature>
<dbReference type="SUPFAM" id="SSF103473">
    <property type="entry name" value="MFS general substrate transporter"/>
    <property type="match status" value="1"/>
</dbReference>
<dbReference type="PANTHER" id="PTHR42718">
    <property type="entry name" value="MAJOR FACILITATOR SUPERFAMILY MULTIDRUG TRANSPORTER MFSC"/>
    <property type="match status" value="1"/>
</dbReference>
<dbReference type="EMBL" id="BAAAQK010000004">
    <property type="protein sequence ID" value="GAA1838298.1"/>
    <property type="molecule type" value="Genomic_DNA"/>
</dbReference>
<organism evidence="9 10">
    <name type="scientific">Pseudonocardia ailaonensis</name>
    <dbReference type="NCBI Taxonomy" id="367279"/>
    <lineage>
        <taxon>Bacteria</taxon>
        <taxon>Bacillati</taxon>
        <taxon>Actinomycetota</taxon>
        <taxon>Actinomycetes</taxon>
        <taxon>Pseudonocardiales</taxon>
        <taxon>Pseudonocardiaceae</taxon>
        <taxon>Pseudonocardia</taxon>
    </lineage>
</organism>
<dbReference type="InterPro" id="IPR020846">
    <property type="entry name" value="MFS_dom"/>
</dbReference>
<feature type="domain" description="Major facilitator superfamily (MFS) profile" evidence="8">
    <location>
        <begin position="15"/>
        <end position="465"/>
    </location>
</feature>
<feature type="transmembrane region" description="Helical" evidence="7">
    <location>
        <begin position="408"/>
        <end position="433"/>
    </location>
</feature>
<dbReference type="InterPro" id="IPR036259">
    <property type="entry name" value="MFS_trans_sf"/>
</dbReference>
<comment type="caution">
    <text evidence="9">The sequence shown here is derived from an EMBL/GenBank/DDBJ whole genome shotgun (WGS) entry which is preliminary data.</text>
</comment>
<evidence type="ECO:0000313" key="10">
    <source>
        <dbReference type="Proteomes" id="UP001500449"/>
    </source>
</evidence>
<dbReference type="Gene3D" id="1.20.1250.20">
    <property type="entry name" value="MFS general substrate transporter like domains"/>
    <property type="match status" value="1"/>
</dbReference>
<evidence type="ECO:0000259" key="8">
    <source>
        <dbReference type="PROSITE" id="PS50850"/>
    </source>
</evidence>
<evidence type="ECO:0000256" key="6">
    <source>
        <dbReference type="SAM" id="MobiDB-lite"/>
    </source>
</evidence>
<keyword evidence="10" id="KW-1185">Reference proteome</keyword>
<name>A0ABN2MTJ3_9PSEU</name>
<dbReference type="PROSITE" id="PS50850">
    <property type="entry name" value="MFS"/>
    <property type="match status" value="1"/>
</dbReference>
<gene>
    <name evidence="9" type="ORF">GCM10009836_16540</name>
</gene>
<evidence type="ECO:0000256" key="5">
    <source>
        <dbReference type="ARBA" id="ARBA00023136"/>
    </source>
</evidence>
<evidence type="ECO:0000313" key="9">
    <source>
        <dbReference type="EMBL" id="GAA1838298.1"/>
    </source>
</evidence>
<protein>
    <submittedName>
        <fullName evidence="9">MFS transporter</fullName>
    </submittedName>
</protein>
<keyword evidence="5 7" id="KW-0472">Membrane</keyword>
<feature type="transmembrane region" description="Helical" evidence="7">
    <location>
        <begin position="51"/>
        <end position="73"/>
    </location>
</feature>
<feature type="transmembrane region" description="Helical" evidence="7">
    <location>
        <begin position="363"/>
        <end position="387"/>
    </location>
</feature>
<keyword evidence="4 7" id="KW-1133">Transmembrane helix</keyword>
<reference evidence="9 10" key="1">
    <citation type="journal article" date="2019" name="Int. J. Syst. Evol. Microbiol.">
        <title>The Global Catalogue of Microorganisms (GCM) 10K type strain sequencing project: providing services to taxonomists for standard genome sequencing and annotation.</title>
        <authorList>
            <consortium name="The Broad Institute Genomics Platform"/>
            <consortium name="The Broad Institute Genome Sequencing Center for Infectious Disease"/>
            <person name="Wu L."/>
            <person name="Ma J."/>
        </authorList>
    </citation>
    <scope>NUCLEOTIDE SEQUENCE [LARGE SCALE GENOMIC DNA]</scope>
    <source>
        <strain evidence="9 10">JCM 16009</strain>
    </source>
</reference>
<feature type="transmembrane region" description="Helical" evidence="7">
    <location>
        <begin position="137"/>
        <end position="156"/>
    </location>
</feature>
<comment type="subcellular location">
    <subcellularLocation>
        <location evidence="1">Cell membrane</location>
        <topology evidence="1">Multi-pass membrane protein</topology>
    </subcellularLocation>
</comment>
<evidence type="ECO:0000256" key="4">
    <source>
        <dbReference type="ARBA" id="ARBA00022989"/>
    </source>
</evidence>
<feature type="region of interest" description="Disordered" evidence="6">
    <location>
        <begin position="470"/>
        <end position="496"/>
    </location>
</feature>
<feature type="compositionally biased region" description="Low complexity" evidence="6">
    <location>
        <begin position="487"/>
        <end position="496"/>
    </location>
</feature>
<evidence type="ECO:0000256" key="2">
    <source>
        <dbReference type="ARBA" id="ARBA00022448"/>
    </source>
</evidence>
<feature type="transmembrane region" description="Helical" evidence="7">
    <location>
        <begin position="80"/>
        <end position="99"/>
    </location>
</feature>
<dbReference type="RefSeq" id="WP_344414126.1">
    <property type="nucleotide sequence ID" value="NZ_BAAAQK010000004.1"/>
</dbReference>
<feature type="transmembrane region" description="Helical" evidence="7">
    <location>
        <begin position="199"/>
        <end position="218"/>
    </location>
</feature>
<feature type="transmembrane region" description="Helical" evidence="7">
    <location>
        <begin position="439"/>
        <end position="460"/>
    </location>
</feature>
<dbReference type="PANTHER" id="PTHR42718:SF9">
    <property type="entry name" value="MAJOR FACILITATOR SUPERFAMILY MULTIDRUG TRANSPORTER MFSC"/>
    <property type="match status" value="1"/>
</dbReference>
<dbReference type="InterPro" id="IPR011701">
    <property type="entry name" value="MFS"/>
</dbReference>
<keyword evidence="3 7" id="KW-0812">Transmembrane</keyword>
<evidence type="ECO:0000256" key="7">
    <source>
        <dbReference type="SAM" id="Phobius"/>
    </source>
</evidence>
<feature type="transmembrane region" description="Helical" evidence="7">
    <location>
        <begin position="168"/>
        <end position="187"/>
    </location>
</feature>
<dbReference type="Gene3D" id="1.20.1720.10">
    <property type="entry name" value="Multidrug resistance protein D"/>
    <property type="match status" value="1"/>
</dbReference>
<keyword evidence="2" id="KW-0813">Transport</keyword>
<feature type="transmembrane region" description="Helical" evidence="7">
    <location>
        <begin position="312"/>
        <end position="331"/>
    </location>
</feature>
<dbReference type="Pfam" id="PF07690">
    <property type="entry name" value="MFS_1"/>
    <property type="match status" value="1"/>
</dbReference>
<feature type="transmembrane region" description="Helical" evidence="7">
    <location>
        <begin position="224"/>
        <end position="246"/>
    </location>
</feature>
<dbReference type="CDD" id="cd17504">
    <property type="entry name" value="MFS_MMR_MDR_like"/>
    <property type="match status" value="1"/>
</dbReference>
<feature type="transmembrane region" description="Helical" evidence="7">
    <location>
        <begin position="338"/>
        <end position="357"/>
    </location>
</feature>
<feature type="transmembrane region" description="Helical" evidence="7">
    <location>
        <begin position="267"/>
        <end position="292"/>
    </location>
</feature>
<sequence length="496" mass="49884">MGRPGTRTRRRPGLVLTVLALCGTVVAMQQTAMVPLLGDLPRLLHTTPDDASWMVTAALLAGAVATPIVSRLADVHGKRLLMTTSLAIMVAGSVIGAFADTLVLGIVARALQGAGLAVIPVGIAAMRDELPPERVPLGVALMSATLAVGAGAGLPLSGFVVSHLDWHAVFWVTGGAGALMLVAVPAVLNPPASVTRSAFDLPGALLLSAGLTALLLALTKGGAWGWTSPATVGCAVGGVLALLAFVPLELRSRSPLVNLRVARRRPVLLVNLASVLLGFAMYANMLVTTQLLQLPPATGFGLGLGTAEAGLWLAPSSLMFGIMAPVAAGLIRRIGAEATLLAGAAVMAGAYVARIAFSHALWQIVGGSVLVAAGTSLTFAAMPTLIIRAVPVTETSSANGLNTLLRSVGTFSSSAATTALTATGLHLVGAAWLPSFSGLSTVFAIAAGSAAVAGAIAVVLRATRQPEPGGTVPDLVLRPVPAGGGASAAARGPRRR</sequence>
<accession>A0ABN2MTJ3</accession>
<evidence type="ECO:0000256" key="3">
    <source>
        <dbReference type="ARBA" id="ARBA00022692"/>
    </source>
</evidence>
<dbReference type="Proteomes" id="UP001500449">
    <property type="component" value="Unassembled WGS sequence"/>
</dbReference>
<evidence type="ECO:0000256" key="1">
    <source>
        <dbReference type="ARBA" id="ARBA00004651"/>
    </source>
</evidence>
<proteinExistence type="predicted"/>